<name>D8SEE1_SELML</name>
<evidence type="ECO:0000256" key="2">
    <source>
        <dbReference type="SAM" id="MobiDB-lite"/>
    </source>
</evidence>
<dbReference type="eggNOG" id="KOG1809">
    <property type="taxonomic scope" value="Eukaryota"/>
</dbReference>
<reference evidence="4 5" key="1">
    <citation type="journal article" date="2011" name="Science">
        <title>The Selaginella genome identifies genetic changes associated with the evolution of vascular plants.</title>
        <authorList>
            <person name="Banks J.A."/>
            <person name="Nishiyama T."/>
            <person name="Hasebe M."/>
            <person name="Bowman J.L."/>
            <person name="Gribskov M."/>
            <person name="dePamphilis C."/>
            <person name="Albert V.A."/>
            <person name="Aono N."/>
            <person name="Aoyama T."/>
            <person name="Ambrose B.A."/>
            <person name="Ashton N.W."/>
            <person name="Axtell M.J."/>
            <person name="Barker E."/>
            <person name="Barker M.S."/>
            <person name="Bennetzen J.L."/>
            <person name="Bonawitz N.D."/>
            <person name="Chapple C."/>
            <person name="Cheng C."/>
            <person name="Correa L.G."/>
            <person name="Dacre M."/>
            <person name="DeBarry J."/>
            <person name="Dreyer I."/>
            <person name="Elias M."/>
            <person name="Engstrom E.M."/>
            <person name="Estelle M."/>
            <person name="Feng L."/>
            <person name="Finet C."/>
            <person name="Floyd S.K."/>
            <person name="Frommer W.B."/>
            <person name="Fujita T."/>
            <person name="Gramzow L."/>
            <person name="Gutensohn M."/>
            <person name="Harholt J."/>
            <person name="Hattori M."/>
            <person name="Heyl A."/>
            <person name="Hirai T."/>
            <person name="Hiwatashi Y."/>
            <person name="Ishikawa M."/>
            <person name="Iwata M."/>
            <person name="Karol K.G."/>
            <person name="Koehler B."/>
            <person name="Kolukisaoglu U."/>
            <person name="Kubo M."/>
            <person name="Kurata T."/>
            <person name="Lalonde S."/>
            <person name="Li K."/>
            <person name="Li Y."/>
            <person name="Litt A."/>
            <person name="Lyons E."/>
            <person name="Manning G."/>
            <person name="Maruyama T."/>
            <person name="Michael T.P."/>
            <person name="Mikami K."/>
            <person name="Miyazaki S."/>
            <person name="Morinaga S."/>
            <person name="Murata T."/>
            <person name="Mueller-Roeber B."/>
            <person name="Nelson D.R."/>
            <person name="Obara M."/>
            <person name="Oguri Y."/>
            <person name="Olmstead R.G."/>
            <person name="Onodera N."/>
            <person name="Petersen B.L."/>
            <person name="Pils B."/>
            <person name="Prigge M."/>
            <person name="Rensing S.A."/>
            <person name="Riano-Pachon D.M."/>
            <person name="Roberts A.W."/>
            <person name="Sato Y."/>
            <person name="Scheller H.V."/>
            <person name="Schulz B."/>
            <person name="Schulz C."/>
            <person name="Shakirov E.V."/>
            <person name="Shibagaki N."/>
            <person name="Shinohara N."/>
            <person name="Shippen D.E."/>
            <person name="Soerensen I."/>
            <person name="Sotooka R."/>
            <person name="Sugimoto N."/>
            <person name="Sugita M."/>
            <person name="Sumikawa N."/>
            <person name="Tanurdzic M."/>
            <person name="Theissen G."/>
            <person name="Ulvskov P."/>
            <person name="Wakazuki S."/>
            <person name="Weng J.K."/>
            <person name="Willats W.W."/>
            <person name="Wipf D."/>
            <person name="Wolf P.G."/>
            <person name="Yang L."/>
            <person name="Zimmer A.D."/>
            <person name="Zhu Q."/>
            <person name="Mitros T."/>
            <person name="Hellsten U."/>
            <person name="Loque D."/>
            <person name="Otillar R."/>
            <person name="Salamov A."/>
            <person name="Schmutz J."/>
            <person name="Shapiro H."/>
            <person name="Lindquist E."/>
            <person name="Lucas S."/>
            <person name="Rokhsar D."/>
            <person name="Grigoriev I.V."/>
        </authorList>
    </citation>
    <scope>NUCLEOTIDE SEQUENCE [LARGE SCALE GENOMIC DNA]</scope>
</reference>
<keyword evidence="1" id="KW-0813">Transport</keyword>
<keyword evidence="5" id="KW-1185">Reference proteome</keyword>
<accession>D8SEE1</accession>
<dbReference type="Pfam" id="PF12624">
    <property type="entry name" value="VPS13_N"/>
    <property type="match status" value="1"/>
</dbReference>
<sequence length="755" mass="85951">MFEAHVLYLLRRYLGQYVRGLSAEALQISVWKGDVVLKDLQLKAEALNALRLPLTIPWNKLGRDPVIVLLDRRYGNFREMRLQNENMEAWLDAKRSQIEELEMALLDAKAGRSGDDALPESKSWLGSLVATIIGNLKVSVTNLHIRYEDTLRSRSSLSTKLAAVTIDENDVETFVTSGALDKLHKSLQLDSFSIYHDSDTGPWTLEKRWDEMTSKEWSEMFELSIKGKIQHKYLLHPVAGLMKYHRCGKREKRDSKTPFQKASLVLDQVSIAVSEDQYRDGIQLLEGVSRYRIRMEFSLFRPMIPVLVDAKAWWRYAGRAVTQQQRKSRCNFSWENLSRASGLRKKYVDLYVSGLQQGKFDNFEIRQIDRELDVEVNLLWRMLAHAKVETAKLKEAAAAREKSRKSTWWPFGGSGAGPRASVAQGPETEAAPAQLTKEEWNKINELLSYQPGQDYPLLSTQEPQNMLQTMLDVTIKQSLACIKDSTDLVILCGTFSNLNVSLKLFPKTFFCDTKLTYYGLSSPEGPLVSSVSREGRAQALDLTFVYVPFEEHLDWKLSVTMSSCYVTVWRSSFDRVMHFMKSGQAMSPTVALETAVALQTKLEEVTRRAQERILSQLEKQRRFSIDIDLDAPKVLIPALKDEGIGKKSQLLVDLGHFNLRTLGNDDVEFLKRSRYTKLHAQYEDLNWPSTCVAIEVPRLGIHFSPTRYLRLLYLLHALESADRSSSQPNALSWQPSEAAGDARVLKLLLSSPISV</sequence>
<dbReference type="InParanoid" id="D8SEE1"/>
<proteinExistence type="predicted"/>
<dbReference type="HOGENOM" id="CLU_008365_1_0_1"/>
<dbReference type="InterPro" id="IPR026854">
    <property type="entry name" value="VPS13_N"/>
</dbReference>
<dbReference type="PANTHER" id="PTHR45523:SF2">
    <property type="entry name" value="OS02G0470600 PROTEIN"/>
    <property type="match status" value="1"/>
</dbReference>
<evidence type="ECO:0000313" key="4">
    <source>
        <dbReference type="EMBL" id="EFJ17189.1"/>
    </source>
</evidence>
<dbReference type="EMBL" id="GL377615">
    <property type="protein sequence ID" value="EFJ17189.1"/>
    <property type="molecule type" value="Genomic_DNA"/>
</dbReference>
<dbReference type="AlphaFoldDB" id="D8SEE1"/>
<dbReference type="Gramene" id="EFJ17189">
    <property type="protein sequence ID" value="EFJ17189"/>
    <property type="gene ID" value="SELMODRAFT_444978"/>
</dbReference>
<dbReference type="Proteomes" id="UP000001514">
    <property type="component" value="Unassembled WGS sequence"/>
</dbReference>
<feature type="domain" description="Chorein N-terminal" evidence="3">
    <location>
        <begin position="1"/>
        <end position="660"/>
    </location>
</feature>
<protein>
    <recommendedName>
        <fullName evidence="3">Chorein N-terminal domain-containing protein</fullName>
    </recommendedName>
</protein>
<dbReference type="PANTHER" id="PTHR45523">
    <property type="entry name" value="TETRATRICOPEPTIDE REPEAT (TPR)-CONTAINING PROTEIN-RELATED"/>
    <property type="match status" value="1"/>
</dbReference>
<organism evidence="5">
    <name type="scientific">Selaginella moellendorffii</name>
    <name type="common">Spikemoss</name>
    <dbReference type="NCBI Taxonomy" id="88036"/>
    <lineage>
        <taxon>Eukaryota</taxon>
        <taxon>Viridiplantae</taxon>
        <taxon>Streptophyta</taxon>
        <taxon>Embryophyta</taxon>
        <taxon>Tracheophyta</taxon>
        <taxon>Lycopodiopsida</taxon>
        <taxon>Selaginellales</taxon>
        <taxon>Selaginellaceae</taxon>
        <taxon>Selaginella</taxon>
    </lineage>
</organism>
<gene>
    <name evidence="4" type="ORF">SELMODRAFT_444978</name>
</gene>
<dbReference type="STRING" id="88036.D8SEE1"/>
<evidence type="ECO:0000313" key="5">
    <source>
        <dbReference type="Proteomes" id="UP000001514"/>
    </source>
</evidence>
<evidence type="ECO:0000256" key="1">
    <source>
        <dbReference type="ARBA" id="ARBA00022448"/>
    </source>
</evidence>
<evidence type="ECO:0000259" key="3">
    <source>
        <dbReference type="Pfam" id="PF12624"/>
    </source>
</evidence>
<dbReference type="KEGG" id="smo:SELMODRAFT_444978"/>
<feature type="region of interest" description="Disordered" evidence="2">
    <location>
        <begin position="404"/>
        <end position="430"/>
    </location>
</feature>